<protein>
    <submittedName>
        <fullName evidence="1">Uncharacterized protein</fullName>
    </submittedName>
</protein>
<evidence type="ECO:0000313" key="1">
    <source>
        <dbReference type="EMBL" id="MFC2968743.1"/>
    </source>
</evidence>
<name>A0ABV7AI21_9RHOB</name>
<keyword evidence="2" id="KW-1185">Reference proteome</keyword>
<proteinExistence type="predicted"/>
<gene>
    <name evidence="1" type="ORF">ACFOES_11615</name>
</gene>
<reference evidence="2" key="1">
    <citation type="journal article" date="2019" name="Int. J. Syst. Evol. Microbiol.">
        <title>The Global Catalogue of Microorganisms (GCM) 10K type strain sequencing project: providing services to taxonomists for standard genome sequencing and annotation.</title>
        <authorList>
            <consortium name="The Broad Institute Genomics Platform"/>
            <consortium name="The Broad Institute Genome Sequencing Center for Infectious Disease"/>
            <person name="Wu L."/>
            <person name="Ma J."/>
        </authorList>
    </citation>
    <scope>NUCLEOTIDE SEQUENCE [LARGE SCALE GENOMIC DNA]</scope>
    <source>
        <strain evidence="2">KCTC 62192</strain>
    </source>
</reference>
<dbReference type="Proteomes" id="UP001595443">
    <property type="component" value="Unassembled WGS sequence"/>
</dbReference>
<accession>A0ABV7AI21</accession>
<evidence type="ECO:0000313" key="2">
    <source>
        <dbReference type="Proteomes" id="UP001595443"/>
    </source>
</evidence>
<dbReference type="RefSeq" id="WP_377833437.1">
    <property type="nucleotide sequence ID" value="NZ_JBHRSK010000007.1"/>
</dbReference>
<dbReference type="EMBL" id="JBHRSK010000007">
    <property type="protein sequence ID" value="MFC2968743.1"/>
    <property type="molecule type" value="Genomic_DNA"/>
</dbReference>
<comment type="caution">
    <text evidence="1">The sequence shown here is derived from an EMBL/GenBank/DDBJ whole genome shotgun (WGS) entry which is preliminary data.</text>
</comment>
<sequence>MPKACFQPDGGRDAPTLGPGAILASALCHWGKRLAAALAVAATVAPGAGLASGSACTGRAAQQTGKFHAAAVVTGDADWKQEWAKGAHAAPPAFTPAAEMAPGDKARLLVFFSNPLTDMGGAHVDCAIRVTRPGGQVSGLPAQRCFDTKLSGEASDFYMTRLGADIAVDDKYPVGTWQVDVVLTDVLAQRTVPLHFCYHVADKPGGQG</sequence>
<organism evidence="1 2">
    <name type="scientific">Acidimangrovimonas pyrenivorans</name>
    <dbReference type="NCBI Taxonomy" id="2030798"/>
    <lineage>
        <taxon>Bacteria</taxon>
        <taxon>Pseudomonadati</taxon>
        <taxon>Pseudomonadota</taxon>
        <taxon>Alphaproteobacteria</taxon>
        <taxon>Rhodobacterales</taxon>
        <taxon>Paracoccaceae</taxon>
        <taxon>Acidimangrovimonas</taxon>
    </lineage>
</organism>